<proteinExistence type="predicted"/>
<dbReference type="EMBL" id="JACICA010000003">
    <property type="protein sequence ID" value="MBB3702484.1"/>
    <property type="molecule type" value="Genomic_DNA"/>
</dbReference>
<organism evidence="1 2">
    <name type="scientific">Alloprevotella rava</name>
    <dbReference type="NCBI Taxonomy" id="671218"/>
    <lineage>
        <taxon>Bacteria</taxon>
        <taxon>Pseudomonadati</taxon>
        <taxon>Bacteroidota</taxon>
        <taxon>Bacteroidia</taxon>
        <taxon>Bacteroidales</taxon>
        <taxon>Prevotellaceae</taxon>
        <taxon>Alloprevotella</taxon>
    </lineage>
</organism>
<sequence length="103" mass="11778">MVVDPQFPKCPIRNVLARICEPDLLWIVHIVGKKDSATLEELLQEMEDRTQKEVETALCELMTDGIIELSAKSFSLADRGLSLFPLAEELAYWCEQNFCSKQF</sequence>
<name>A0A7W5UVU4_9BACT</name>
<dbReference type="RefSeq" id="WP_183695543.1">
    <property type="nucleotide sequence ID" value="NZ_JACICA010000003.1"/>
</dbReference>
<dbReference type="Gene3D" id="1.10.10.10">
    <property type="entry name" value="Winged helix-like DNA-binding domain superfamily/Winged helix DNA-binding domain"/>
    <property type="match status" value="1"/>
</dbReference>
<dbReference type="GO" id="GO:0003677">
    <property type="term" value="F:DNA binding"/>
    <property type="evidence" value="ECO:0007669"/>
    <property type="project" value="UniProtKB-KW"/>
</dbReference>
<dbReference type="InterPro" id="IPR036388">
    <property type="entry name" value="WH-like_DNA-bd_sf"/>
</dbReference>
<comment type="caution">
    <text evidence="1">The sequence shown here is derived from an EMBL/GenBank/DDBJ whole genome shotgun (WGS) entry which is preliminary data.</text>
</comment>
<dbReference type="SUPFAM" id="SSF46785">
    <property type="entry name" value="Winged helix' DNA-binding domain"/>
    <property type="match status" value="1"/>
</dbReference>
<protein>
    <submittedName>
        <fullName evidence="1">DNA-binding HxlR family transcriptional regulator</fullName>
    </submittedName>
</protein>
<dbReference type="Proteomes" id="UP000541425">
    <property type="component" value="Unassembled WGS sequence"/>
</dbReference>
<dbReference type="InterPro" id="IPR036390">
    <property type="entry name" value="WH_DNA-bd_sf"/>
</dbReference>
<keyword evidence="1" id="KW-0238">DNA-binding</keyword>
<gene>
    <name evidence="1" type="ORF">FHS60_000942</name>
</gene>
<reference evidence="1 2" key="1">
    <citation type="submission" date="2020-08" db="EMBL/GenBank/DDBJ databases">
        <title>Genomic Encyclopedia of Type Strains, Phase IV (KMG-IV): sequencing the most valuable type-strain genomes for metagenomic binning, comparative biology and taxonomic classification.</title>
        <authorList>
            <person name="Goeker M."/>
        </authorList>
    </citation>
    <scope>NUCLEOTIDE SEQUENCE [LARGE SCALE GENOMIC DNA]</scope>
    <source>
        <strain evidence="1 2">DSM 22548</strain>
    </source>
</reference>
<dbReference type="AlphaFoldDB" id="A0A7W5UVU4"/>
<accession>A0A7W5UVU4</accession>
<evidence type="ECO:0000313" key="2">
    <source>
        <dbReference type="Proteomes" id="UP000541425"/>
    </source>
</evidence>
<evidence type="ECO:0000313" key="1">
    <source>
        <dbReference type="EMBL" id="MBB3702484.1"/>
    </source>
</evidence>